<dbReference type="RefSeq" id="WP_144885356.1">
    <property type="nucleotide sequence ID" value="NZ_VLLE01000003.1"/>
</dbReference>
<proteinExistence type="predicted"/>
<reference evidence="2 3" key="1">
    <citation type="journal article" date="2015" name="Stand. Genomic Sci.">
        <title>Genomic Encyclopedia of Bacterial and Archaeal Type Strains, Phase III: the genomes of soil and plant-associated and newly described type strains.</title>
        <authorList>
            <person name="Whitman W.B."/>
            <person name="Woyke T."/>
            <person name="Klenk H.P."/>
            <person name="Zhou Y."/>
            <person name="Lilburn T.G."/>
            <person name="Beck B.J."/>
            <person name="De Vos P."/>
            <person name="Vandamme P."/>
            <person name="Eisen J.A."/>
            <person name="Garrity G."/>
            <person name="Hugenholtz P."/>
            <person name="Kyrpides N.C."/>
        </authorList>
    </citation>
    <scope>NUCLEOTIDE SEQUENCE [LARGE SCALE GENOMIC DNA]</scope>
    <source>
        <strain evidence="2 3">CGMCC 1.7271</strain>
    </source>
</reference>
<organism evidence="2 3">
    <name type="scientific">Lacibacter cauensis</name>
    <dbReference type="NCBI Taxonomy" id="510947"/>
    <lineage>
        <taxon>Bacteria</taxon>
        <taxon>Pseudomonadati</taxon>
        <taxon>Bacteroidota</taxon>
        <taxon>Chitinophagia</taxon>
        <taxon>Chitinophagales</taxon>
        <taxon>Chitinophagaceae</taxon>
        <taxon>Lacibacter</taxon>
    </lineage>
</organism>
<gene>
    <name evidence="2" type="ORF">IQ13_1392</name>
</gene>
<protein>
    <submittedName>
        <fullName evidence="2">Uncharacterized protein</fullName>
    </submittedName>
</protein>
<keyword evidence="1" id="KW-0732">Signal</keyword>
<evidence type="ECO:0000313" key="2">
    <source>
        <dbReference type="EMBL" id="TWI83284.1"/>
    </source>
</evidence>
<dbReference type="OrthoDB" id="1319710at2"/>
<feature type="chain" id="PRO_5021973407" evidence="1">
    <location>
        <begin position="25"/>
        <end position="358"/>
    </location>
</feature>
<evidence type="ECO:0000256" key="1">
    <source>
        <dbReference type="SAM" id="SignalP"/>
    </source>
</evidence>
<keyword evidence="3" id="KW-1185">Reference proteome</keyword>
<dbReference type="Proteomes" id="UP000316167">
    <property type="component" value="Unassembled WGS sequence"/>
</dbReference>
<name>A0A562SQJ5_9BACT</name>
<dbReference type="EMBL" id="VLLE01000003">
    <property type="protein sequence ID" value="TWI83284.1"/>
    <property type="molecule type" value="Genomic_DNA"/>
</dbReference>
<dbReference type="AlphaFoldDB" id="A0A562SQJ5"/>
<evidence type="ECO:0000313" key="3">
    <source>
        <dbReference type="Proteomes" id="UP000316167"/>
    </source>
</evidence>
<sequence>MLQKNKWKIFTLLMLLLNLNEAAAQSKLVTYSSKSSLQYGFSLKVLVGIGVINPERRNTISNKSKKEEVKIKNSLSEYMNWRIGASAGVGSFAGDNNWFYPSLNIDFMWYQGGIGSKWPGHKRSKSWMFQNDLEIIGSYSLTGGINHRLRRNWFNEKTFINKPYYYFNTFNQPTLQNPFDYSVTLGGNMIWFPTRKETKFQRVGFLNLNLNRIQLSYLNDGPPFKMPFGDEYDRLHTGGGYISYHGRQSDFISLVEVGFDKFTGYSKNAYELGNRLGNGFVYHQDSAQQFYNKGRIYINVASLRNNAGVSLSFNDFPKLDVQHMIHLSNKYPLHAVPNEKFVSIAPLYYMNHLKLGLQ</sequence>
<accession>A0A562SQJ5</accession>
<comment type="caution">
    <text evidence="2">The sequence shown here is derived from an EMBL/GenBank/DDBJ whole genome shotgun (WGS) entry which is preliminary data.</text>
</comment>
<feature type="signal peptide" evidence="1">
    <location>
        <begin position="1"/>
        <end position="24"/>
    </location>
</feature>